<evidence type="ECO:0000313" key="2">
    <source>
        <dbReference type="Proteomes" id="UP000198601"/>
    </source>
</evidence>
<protein>
    <submittedName>
        <fullName evidence="1">Uncharacterized protein</fullName>
    </submittedName>
</protein>
<gene>
    <name evidence="1" type="ORF">SAMN04487970_107916</name>
</gene>
<dbReference type="AlphaFoldDB" id="A0A1G4TYK9"/>
<evidence type="ECO:0000313" key="1">
    <source>
        <dbReference type="EMBL" id="SCW86451.1"/>
    </source>
</evidence>
<dbReference type="EMBL" id="FMTT01000079">
    <property type="protein sequence ID" value="SCW86451.1"/>
    <property type="molecule type" value="Genomic_DNA"/>
</dbReference>
<dbReference type="Proteomes" id="UP000198601">
    <property type="component" value="Unassembled WGS sequence"/>
</dbReference>
<name>A0A1G4TYK9_9BACL</name>
<organism evidence="1 2">
    <name type="scientific">Paenibacillus tianmuensis</name>
    <dbReference type="NCBI Taxonomy" id="624147"/>
    <lineage>
        <taxon>Bacteria</taxon>
        <taxon>Bacillati</taxon>
        <taxon>Bacillota</taxon>
        <taxon>Bacilli</taxon>
        <taxon>Bacillales</taxon>
        <taxon>Paenibacillaceae</taxon>
        <taxon>Paenibacillus</taxon>
    </lineage>
</organism>
<sequence>MSLKYGNPTLKNNFQIVTLKVKLNTQSQIIGFAICRQCIFVRNSASIVKVVERFLLINTAIFINRPKGTFYIKPIDLFQLIIFLKTLDDLF</sequence>
<proteinExistence type="predicted"/>
<accession>A0A1G4TYK9</accession>
<reference evidence="2" key="1">
    <citation type="submission" date="2016-10" db="EMBL/GenBank/DDBJ databases">
        <authorList>
            <person name="Varghese N."/>
            <person name="Submissions S."/>
        </authorList>
    </citation>
    <scope>NUCLEOTIDE SEQUENCE [LARGE SCALE GENOMIC DNA]</scope>
    <source>
        <strain evidence="2">CGMCC 1.8946</strain>
    </source>
</reference>
<keyword evidence="2" id="KW-1185">Reference proteome</keyword>